<proteinExistence type="predicted"/>
<protein>
    <recommendedName>
        <fullName evidence="2">Nucleotidyl transferase AbiEii/AbiGii toxin family protein</fullName>
    </recommendedName>
</protein>
<dbReference type="EMBL" id="KP795470">
    <property type="protein sequence ID" value="AKN36154.1"/>
    <property type="molecule type" value="Genomic_DNA"/>
</dbReference>
<sequence>MDAKLKHFSETLSVHQDKYILIGGNACGLVFESKGQEFRQTQDLDIVLVIEEFTEDFAKDLWAYLKAGNYQGKKFHQSGTSGNVYRFVIPDDSETLDTYPKQIELFSRKPDDVDLFEKEHRTPIETAEGVSNFSAILMDDDYYSYLRESVIPIDTVNTVHHMCLMVLKAKAWIGNKELFVQEKIKEGDVYKHPFDICRLLALYDDEEDGTQQVLGRIYDDLMTVVEMFKAPDEQTLLEANRGGQELPTAYSDAADMLSQIFVMKE</sequence>
<reference evidence="1" key="1">
    <citation type="journal article" date="2015" name="MBio">
        <title>Eco-Evolutionary Dynamics of Episomes among Ecologically Cohesive Bacterial Populations.</title>
        <authorList>
            <person name="Xue H."/>
            <person name="Cordero O.X."/>
            <person name="Camas F.M."/>
            <person name="Trimble W."/>
            <person name="Meyer F."/>
            <person name="Guglielmini J."/>
            <person name="Rocha E.P."/>
            <person name="Polz M.F."/>
        </authorList>
    </citation>
    <scope>NUCLEOTIDE SEQUENCE</scope>
    <source>
        <strain evidence="1">FF_110</strain>
    </source>
</reference>
<accession>A0A0H3ZQG3</accession>
<name>A0A0H3ZQG3_9VIBR</name>
<organism evidence="1">
    <name type="scientific">Vibrio genomosp. F6</name>
    <dbReference type="NCBI Taxonomy" id="723172"/>
    <lineage>
        <taxon>Bacteria</taxon>
        <taxon>Pseudomonadati</taxon>
        <taxon>Pseudomonadota</taxon>
        <taxon>Gammaproteobacteria</taxon>
        <taxon>Vibrionales</taxon>
        <taxon>Vibrionaceae</taxon>
        <taxon>Vibrio</taxon>
    </lineage>
</organism>
<evidence type="ECO:0008006" key="2">
    <source>
        <dbReference type="Google" id="ProtNLM"/>
    </source>
</evidence>
<evidence type="ECO:0000313" key="1">
    <source>
        <dbReference type="EMBL" id="AKN36154.1"/>
    </source>
</evidence>
<dbReference type="AlphaFoldDB" id="A0A0H3ZQG3"/>